<feature type="transmembrane region" description="Helical" evidence="1">
    <location>
        <begin position="41"/>
        <end position="61"/>
    </location>
</feature>
<dbReference type="RefSeq" id="WP_138224346.1">
    <property type="nucleotide sequence ID" value="NZ_CP040396.1"/>
</dbReference>
<name>A0A4V1G3I0_9BACL</name>
<dbReference type="InterPro" id="IPR007352">
    <property type="entry name" value="DUF420"/>
</dbReference>
<gene>
    <name evidence="2" type="ORF">E6C60_0541</name>
</gene>
<keyword evidence="1" id="KW-1133">Transmembrane helix</keyword>
<feature type="transmembrane region" description="Helical" evidence="1">
    <location>
        <begin position="115"/>
        <end position="139"/>
    </location>
</feature>
<dbReference type="AlphaFoldDB" id="A0A4V1G3I0"/>
<proteinExistence type="predicted"/>
<organism evidence="2 3">
    <name type="scientific">Paenibacillus algicola</name>
    <dbReference type="NCBI Taxonomy" id="2565926"/>
    <lineage>
        <taxon>Bacteria</taxon>
        <taxon>Bacillati</taxon>
        <taxon>Bacillota</taxon>
        <taxon>Bacilli</taxon>
        <taxon>Bacillales</taxon>
        <taxon>Paenibacillaceae</taxon>
        <taxon>Paenibacillus</taxon>
    </lineage>
</organism>
<dbReference type="KEGG" id="palo:E6C60_0541"/>
<accession>A0A4V1G3I0</accession>
<sequence length="155" mass="17277">MDLYFLFPTISTTFIVISAVLVAIGWGLIIKGKRAAHKKTMILAAIAAVIFFIIYSSRTIFVGNTTWGGPDDLKPFYQVFLIFHIVLATVAAVFGISTLVLGFKEKYAKHRKWGRITSVIWFITAITGVAVYVLLYLLYPGGHTAPMWKVIFGIE</sequence>
<dbReference type="OrthoDB" id="2375575at2"/>
<dbReference type="EMBL" id="CP040396">
    <property type="protein sequence ID" value="QCT01264.1"/>
    <property type="molecule type" value="Genomic_DNA"/>
</dbReference>
<dbReference type="PANTHER" id="PTHR37692">
    <property type="entry name" value="HYPOTHETICAL MEMBRANE SPANNING PROTEIN"/>
    <property type="match status" value="1"/>
</dbReference>
<keyword evidence="3" id="KW-1185">Reference proteome</keyword>
<dbReference type="PANTHER" id="PTHR37692:SF1">
    <property type="entry name" value="DUF420 DOMAIN-CONTAINING PROTEIN"/>
    <property type="match status" value="1"/>
</dbReference>
<evidence type="ECO:0000313" key="3">
    <source>
        <dbReference type="Proteomes" id="UP000300879"/>
    </source>
</evidence>
<evidence type="ECO:0008006" key="4">
    <source>
        <dbReference type="Google" id="ProtNLM"/>
    </source>
</evidence>
<feature type="transmembrane region" description="Helical" evidence="1">
    <location>
        <begin position="81"/>
        <end position="103"/>
    </location>
</feature>
<feature type="transmembrane region" description="Helical" evidence="1">
    <location>
        <begin position="6"/>
        <end position="29"/>
    </location>
</feature>
<keyword evidence="1" id="KW-0812">Transmembrane</keyword>
<dbReference type="Proteomes" id="UP000300879">
    <property type="component" value="Chromosome"/>
</dbReference>
<dbReference type="Pfam" id="PF04238">
    <property type="entry name" value="DUF420"/>
    <property type="match status" value="1"/>
</dbReference>
<evidence type="ECO:0000256" key="1">
    <source>
        <dbReference type="SAM" id="Phobius"/>
    </source>
</evidence>
<protein>
    <recommendedName>
        <fullName evidence="4">DUF420 domain-containing protein</fullName>
    </recommendedName>
</protein>
<evidence type="ECO:0000313" key="2">
    <source>
        <dbReference type="EMBL" id="QCT01264.1"/>
    </source>
</evidence>
<keyword evidence="1" id="KW-0472">Membrane</keyword>
<reference evidence="2 3" key="1">
    <citation type="submission" date="2019-05" db="EMBL/GenBank/DDBJ databases">
        <authorList>
            <person name="Chen C."/>
        </authorList>
    </citation>
    <scope>NUCLEOTIDE SEQUENCE [LARGE SCALE GENOMIC DNA]</scope>
    <source>
        <strain evidence="2 3">HB172198</strain>
    </source>
</reference>